<comment type="similarity">
    <text evidence="2">Belongs to the acyl-CoA dehydrogenase family.</text>
</comment>
<accession>A0AAD5T0J4</accession>
<keyword evidence="3" id="KW-0285">Flavoprotein</keyword>
<dbReference type="Pfam" id="PF02771">
    <property type="entry name" value="Acyl-CoA_dh_N"/>
    <property type="match status" value="1"/>
</dbReference>
<dbReference type="AlphaFoldDB" id="A0AAD5T0J4"/>
<keyword evidence="8" id="KW-1185">Reference proteome</keyword>
<dbReference type="EMBL" id="JADGJH010001143">
    <property type="protein sequence ID" value="KAJ3117984.1"/>
    <property type="molecule type" value="Genomic_DNA"/>
</dbReference>
<proteinExistence type="inferred from homology"/>
<dbReference type="SMART" id="SM01117">
    <property type="entry name" value="Cyt-b5"/>
    <property type="match status" value="1"/>
</dbReference>
<evidence type="ECO:0000256" key="3">
    <source>
        <dbReference type="ARBA" id="ARBA00022630"/>
    </source>
</evidence>
<dbReference type="GO" id="GO:0005737">
    <property type="term" value="C:cytoplasm"/>
    <property type="evidence" value="ECO:0007669"/>
    <property type="project" value="TreeGrafter"/>
</dbReference>
<dbReference type="GO" id="GO:0003995">
    <property type="term" value="F:acyl-CoA dehydrogenase activity"/>
    <property type="evidence" value="ECO:0007669"/>
    <property type="project" value="InterPro"/>
</dbReference>
<dbReference type="SUPFAM" id="SSF56645">
    <property type="entry name" value="Acyl-CoA dehydrogenase NM domain-like"/>
    <property type="match status" value="1"/>
</dbReference>
<organism evidence="7 8">
    <name type="scientific">Physocladia obscura</name>
    <dbReference type="NCBI Taxonomy" id="109957"/>
    <lineage>
        <taxon>Eukaryota</taxon>
        <taxon>Fungi</taxon>
        <taxon>Fungi incertae sedis</taxon>
        <taxon>Chytridiomycota</taxon>
        <taxon>Chytridiomycota incertae sedis</taxon>
        <taxon>Chytridiomycetes</taxon>
        <taxon>Chytridiales</taxon>
        <taxon>Chytriomycetaceae</taxon>
        <taxon>Physocladia</taxon>
    </lineage>
</organism>
<protein>
    <recommendedName>
        <fullName evidence="6">Cytochrome b5 heme-binding domain-containing protein</fullName>
    </recommendedName>
</protein>
<evidence type="ECO:0000256" key="1">
    <source>
        <dbReference type="ARBA" id="ARBA00001974"/>
    </source>
</evidence>
<keyword evidence="5" id="KW-0560">Oxidoreductase</keyword>
<comment type="cofactor">
    <cofactor evidence="1">
        <name>FAD</name>
        <dbReference type="ChEBI" id="CHEBI:57692"/>
    </cofactor>
</comment>
<evidence type="ECO:0000256" key="2">
    <source>
        <dbReference type="ARBA" id="ARBA00009347"/>
    </source>
</evidence>
<evidence type="ECO:0000259" key="6">
    <source>
        <dbReference type="PROSITE" id="PS50255"/>
    </source>
</evidence>
<dbReference type="InterPro" id="IPR006089">
    <property type="entry name" value="Acyl-CoA_DH_CS"/>
</dbReference>
<dbReference type="InterPro" id="IPR013786">
    <property type="entry name" value="AcylCoA_DH/ox_N"/>
</dbReference>
<dbReference type="InterPro" id="IPR006091">
    <property type="entry name" value="Acyl-CoA_Oxase/DH_mid-dom"/>
</dbReference>
<dbReference type="InterPro" id="IPR001199">
    <property type="entry name" value="Cyt_B5-like_heme/steroid-bd"/>
</dbReference>
<keyword evidence="4" id="KW-0274">FAD</keyword>
<dbReference type="Proteomes" id="UP001211907">
    <property type="component" value="Unassembled WGS sequence"/>
</dbReference>
<dbReference type="InterPro" id="IPR046373">
    <property type="entry name" value="Acyl-CoA_Oxase/DH_mid-dom_sf"/>
</dbReference>
<dbReference type="InterPro" id="IPR050741">
    <property type="entry name" value="Acyl-CoA_dehydrogenase"/>
</dbReference>
<dbReference type="InterPro" id="IPR009100">
    <property type="entry name" value="AcylCoA_DH/oxidase_NM_dom_sf"/>
</dbReference>
<sequence>MQEFTVAEVAKHNVPKDLWCIIDGNVYNLTDFADAHPGSAVVLHKIAGKDATSEFYSFHRQEVLKKYARLVIGKTAVLQKYPLPPPASFSKVPYAETLATLTKPSPFYNQSHLAFKRAIRAFCEENIAPDAESFAKLGKIPTRETLLAMGETNIHACRLGPGPHLKGRTLLGGVLPEDFDYFHEAIAHEEIARAAGIYCYAEGLASGMMIGAPPVLKFGPAWMKEKVIPSILSGEKMICLAISEPGAGSDVAGISCEAIKTPDGKHFIVNGTKKWITNGTFSHYFTTAVKGTAGISMLLIERSDGVETEAIKTSGTGSAGTAYVTFTNVKVPVENLIGKEGQGFAVIMANFNHERWGMVASACSAARFIVEECFKWATQRKVFGKSLVEQPVIRYKLGQMIADLEAVQSWYEAITYQMTKLDYKQQTQQLAGPIALLKYRCTRMTHLVSDNAVQIFGGRAITATGMGRHIEQFQRTNKFGAILGGAEEVLLDLGVRQSMKVYPKDARL</sequence>
<evidence type="ECO:0000256" key="4">
    <source>
        <dbReference type="ARBA" id="ARBA00022827"/>
    </source>
</evidence>
<evidence type="ECO:0000313" key="8">
    <source>
        <dbReference type="Proteomes" id="UP001211907"/>
    </source>
</evidence>
<dbReference type="GO" id="GO:0050660">
    <property type="term" value="F:flavin adenine dinucleotide binding"/>
    <property type="evidence" value="ECO:0007669"/>
    <property type="project" value="InterPro"/>
</dbReference>
<name>A0AAD5T0J4_9FUNG</name>
<dbReference type="PROSITE" id="PS50255">
    <property type="entry name" value="CYTOCHROME_B5_2"/>
    <property type="match status" value="1"/>
</dbReference>
<dbReference type="InterPro" id="IPR037069">
    <property type="entry name" value="AcylCoA_DH/ox_N_sf"/>
</dbReference>
<dbReference type="Pfam" id="PF00441">
    <property type="entry name" value="Acyl-CoA_dh_1"/>
    <property type="match status" value="1"/>
</dbReference>
<dbReference type="PROSITE" id="PS00072">
    <property type="entry name" value="ACYL_COA_DH_1"/>
    <property type="match status" value="1"/>
</dbReference>
<dbReference type="InterPro" id="IPR036400">
    <property type="entry name" value="Cyt_B5-like_heme/steroid_sf"/>
</dbReference>
<evidence type="ECO:0000256" key="5">
    <source>
        <dbReference type="ARBA" id="ARBA00023002"/>
    </source>
</evidence>
<dbReference type="SUPFAM" id="SSF55856">
    <property type="entry name" value="Cytochrome b5-like heme/steroid binding domain"/>
    <property type="match status" value="1"/>
</dbReference>
<dbReference type="GO" id="GO:0033539">
    <property type="term" value="P:fatty acid beta-oxidation using acyl-CoA dehydrogenase"/>
    <property type="evidence" value="ECO:0007669"/>
    <property type="project" value="TreeGrafter"/>
</dbReference>
<dbReference type="InterPro" id="IPR036250">
    <property type="entry name" value="AcylCo_DH-like_C"/>
</dbReference>
<feature type="domain" description="Cytochrome b5 heme-binding" evidence="6">
    <location>
        <begin position="1"/>
        <end position="76"/>
    </location>
</feature>
<dbReference type="Pfam" id="PF00173">
    <property type="entry name" value="Cyt-b5"/>
    <property type="match status" value="1"/>
</dbReference>
<dbReference type="Pfam" id="PF02770">
    <property type="entry name" value="Acyl-CoA_dh_M"/>
    <property type="match status" value="1"/>
</dbReference>
<evidence type="ECO:0000313" key="7">
    <source>
        <dbReference type="EMBL" id="KAJ3117984.1"/>
    </source>
</evidence>
<dbReference type="Gene3D" id="3.10.120.10">
    <property type="entry name" value="Cytochrome b5-like heme/steroid binding domain"/>
    <property type="match status" value="1"/>
</dbReference>
<dbReference type="Gene3D" id="2.40.110.10">
    <property type="entry name" value="Butyryl-CoA Dehydrogenase, subunit A, domain 2"/>
    <property type="match status" value="1"/>
</dbReference>
<dbReference type="PANTHER" id="PTHR48083:SF28">
    <property type="entry name" value="ACYL-COA DEHYDROGENASE FAMILY PROTEIN (AFU_ORTHOLOGUE AFUA_6G10880)-RELATED"/>
    <property type="match status" value="1"/>
</dbReference>
<dbReference type="Gene3D" id="1.10.540.10">
    <property type="entry name" value="Acyl-CoA dehydrogenase/oxidase, N-terminal domain"/>
    <property type="match status" value="1"/>
</dbReference>
<dbReference type="Gene3D" id="1.20.140.10">
    <property type="entry name" value="Butyryl-CoA Dehydrogenase, subunit A, domain 3"/>
    <property type="match status" value="1"/>
</dbReference>
<dbReference type="PANTHER" id="PTHR48083">
    <property type="entry name" value="MEDIUM-CHAIN SPECIFIC ACYL-COA DEHYDROGENASE, MITOCHONDRIAL-RELATED"/>
    <property type="match status" value="1"/>
</dbReference>
<dbReference type="SUPFAM" id="SSF47203">
    <property type="entry name" value="Acyl-CoA dehydrogenase C-terminal domain-like"/>
    <property type="match status" value="1"/>
</dbReference>
<comment type="caution">
    <text evidence="7">The sequence shown here is derived from an EMBL/GenBank/DDBJ whole genome shotgun (WGS) entry which is preliminary data.</text>
</comment>
<dbReference type="InterPro" id="IPR009075">
    <property type="entry name" value="AcylCo_DH/oxidase_C"/>
</dbReference>
<reference evidence="7" key="1">
    <citation type="submission" date="2020-05" db="EMBL/GenBank/DDBJ databases">
        <title>Phylogenomic resolution of chytrid fungi.</title>
        <authorList>
            <person name="Stajich J.E."/>
            <person name="Amses K."/>
            <person name="Simmons R."/>
            <person name="Seto K."/>
            <person name="Myers J."/>
            <person name="Bonds A."/>
            <person name="Quandt C.A."/>
            <person name="Barry K."/>
            <person name="Liu P."/>
            <person name="Grigoriev I."/>
            <person name="Longcore J.E."/>
            <person name="James T.Y."/>
        </authorList>
    </citation>
    <scope>NUCLEOTIDE SEQUENCE</scope>
    <source>
        <strain evidence="7">JEL0513</strain>
    </source>
</reference>
<gene>
    <name evidence="7" type="ORF">HK100_000706</name>
</gene>